<feature type="compositionally biased region" description="Basic and acidic residues" evidence="1">
    <location>
        <begin position="26"/>
        <end position="35"/>
    </location>
</feature>
<evidence type="ECO:0000313" key="2">
    <source>
        <dbReference type="EMBL" id="KAE8938727.1"/>
    </source>
</evidence>
<feature type="region of interest" description="Disordered" evidence="1">
    <location>
        <begin position="26"/>
        <end position="103"/>
    </location>
</feature>
<dbReference type="Proteomes" id="UP000460718">
    <property type="component" value="Unassembled WGS sequence"/>
</dbReference>
<feature type="compositionally biased region" description="Polar residues" evidence="1">
    <location>
        <begin position="52"/>
        <end position="64"/>
    </location>
</feature>
<dbReference type="EMBL" id="QXFW01000549">
    <property type="protein sequence ID" value="KAE9009000.1"/>
    <property type="molecule type" value="Genomic_DNA"/>
</dbReference>
<evidence type="ECO:0000313" key="3">
    <source>
        <dbReference type="EMBL" id="KAE9009000.1"/>
    </source>
</evidence>
<dbReference type="EMBL" id="QXGF01000538">
    <property type="protein sequence ID" value="KAE8938727.1"/>
    <property type="molecule type" value="Genomic_DNA"/>
</dbReference>
<evidence type="ECO:0000256" key="1">
    <source>
        <dbReference type="SAM" id="MobiDB-lite"/>
    </source>
</evidence>
<dbReference type="Proteomes" id="UP000429523">
    <property type="component" value="Unassembled WGS sequence"/>
</dbReference>
<name>A0A6A3KPF8_9STRA</name>
<evidence type="ECO:0000313" key="5">
    <source>
        <dbReference type="EMBL" id="KAE9312269.1"/>
    </source>
</evidence>
<accession>A0A6A3KPF8</accession>
<proteinExistence type="predicted"/>
<dbReference type="Proteomes" id="UP000440732">
    <property type="component" value="Unassembled WGS sequence"/>
</dbReference>
<dbReference type="AlphaFoldDB" id="A0A6A3KPF8"/>
<evidence type="ECO:0000313" key="8">
    <source>
        <dbReference type="Proteomes" id="UP000440732"/>
    </source>
</evidence>
<evidence type="ECO:0000313" key="6">
    <source>
        <dbReference type="Proteomes" id="UP000429523"/>
    </source>
</evidence>
<protein>
    <submittedName>
        <fullName evidence="3">Uncharacterized protein</fullName>
    </submittedName>
</protein>
<reference evidence="3 9" key="1">
    <citation type="submission" date="2018-09" db="EMBL/GenBank/DDBJ databases">
        <title>Genomic investigation of the strawberry pathogen Phytophthora fragariae indicates pathogenicity is determined by transcriptional variation in three key races.</title>
        <authorList>
            <person name="Adams T.M."/>
            <person name="Armitage A.D."/>
            <person name="Sobczyk M.K."/>
            <person name="Bates H.J."/>
            <person name="Dunwell J.M."/>
            <person name="Nellist C.F."/>
            <person name="Harrison R.J."/>
        </authorList>
    </citation>
    <scope>NUCLEOTIDE SEQUENCE [LARGE SCALE GENOMIC DNA]</scope>
    <source>
        <strain evidence="5 7">A4</strain>
        <strain evidence="4 8">NOV-5</strain>
        <strain evidence="2 6">NOV-9</strain>
        <strain evidence="3 9">SCRP245</strain>
    </source>
</reference>
<dbReference type="EMBL" id="QXGA01000421">
    <property type="protein sequence ID" value="KAE9146209.1"/>
    <property type="molecule type" value="Genomic_DNA"/>
</dbReference>
<dbReference type="Proteomes" id="UP000437068">
    <property type="component" value="Unassembled WGS sequence"/>
</dbReference>
<gene>
    <name evidence="5" type="ORF">PF001_g9314</name>
    <name evidence="4" type="ORF">PF006_g9003</name>
    <name evidence="2" type="ORF">PF009_g11396</name>
    <name evidence="3" type="ORF">PF011_g10462</name>
</gene>
<sequence length="103" mass="11397">MREQVARHHRQEAACQAEAAQRVLGAERQEAEAMERQTTVVLQRSDEPGTGETRQQLQKNSQLWTAYRGDDGAASNVSDKSNAEAEANPPRRKPARKIATALS</sequence>
<organism evidence="3 9">
    <name type="scientific">Phytophthora fragariae</name>
    <dbReference type="NCBI Taxonomy" id="53985"/>
    <lineage>
        <taxon>Eukaryota</taxon>
        <taxon>Sar</taxon>
        <taxon>Stramenopiles</taxon>
        <taxon>Oomycota</taxon>
        <taxon>Peronosporomycetes</taxon>
        <taxon>Peronosporales</taxon>
        <taxon>Peronosporaceae</taxon>
        <taxon>Phytophthora</taxon>
    </lineage>
</organism>
<dbReference type="EMBL" id="QXGE01000447">
    <property type="protein sequence ID" value="KAE9312269.1"/>
    <property type="molecule type" value="Genomic_DNA"/>
</dbReference>
<evidence type="ECO:0000313" key="9">
    <source>
        <dbReference type="Proteomes" id="UP000460718"/>
    </source>
</evidence>
<evidence type="ECO:0000313" key="4">
    <source>
        <dbReference type="EMBL" id="KAE9146209.1"/>
    </source>
</evidence>
<comment type="caution">
    <text evidence="3">The sequence shown here is derived from an EMBL/GenBank/DDBJ whole genome shotgun (WGS) entry which is preliminary data.</text>
</comment>
<evidence type="ECO:0000313" key="7">
    <source>
        <dbReference type="Proteomes" id="UP000437068"/>
    </source>
</evidence>